<reference evidence="1" key="1">
    <citation type="journal article" date="2018" name="PLoS Negl. Trop. Dis.">
        <title>Sialome diversity of ticks revealed by RNAseq of single tick salivary glands.</title>
        <authorList>
            <person name="Perner J."/>
            <person name="Kropackova S."/>
            <person name="Kopacek P."/>
            <person name="Ribeiro J.M."/>
        </authorList>
    </citation>
    <scope>NUCLEOTIDE SEQUENCE</scope>
    <source>
        <strain evidence="1">Siblings of single egg batch collected in Ceske Budejovice</strain>
        <tissue evidence="1">Salivary glands</tissue>
    </source>
</reference>
<protein>
    <submittedName>
        <fullName evidence="1">Uncharacterized protein</fullName>
    </submittedName>
</protein>
<organism evidence="1">
    <name type="scientific">Ixodes ricinus</name>
    <name type="common">Common tick</name>
    <name type="synonym">Acarus ricinus</name>
    <dbReference type="NCBI Taxonomy" id="34613"/>
    <lineage>
        <taxon>Eukaryota</taxon>
        <taxon>Metazoa</taxon>
        <taxon>Ecdysozoa</taxon>
        <taxon>Arthropoda</taxon>
        <taxon>Chelicerata</taxon>
        <taxon>Arachnida</taxon>
        <taxon>Acari</taxon>
        <taxon>Parasitiformes</taxon>
        <taxon>Ixodida</taxon>
        <taxon>Ixodoidea</taxon>
        <taxon>Ixodidae</taxon>
        <taxon>Ixodinae</taxon>
        <taxon>Ixodes</taxon>
    </lineage>
</organism>
<feature type="non-terminal residue" evidence="1">
    <location>
        <position position="1"/>
    </location>
</feature>
<dbReference type="AlphaFoldDB" id="A0A147BRU2"/>
<proteinExistence type="predicted"/>
<name>A0A147BRU2_IXORI</name>
<sequence length="106" mass="11647">LLPTPIMLPLETCSFTGCSRHLYMSCDNFFDASHQCFSVFLHVSGNTHKTSERVTNAVKRPCSHSVGGIKGTQTLKVCASVSKPINSNLYQAVCTAHDRRRTSSTK</sequence>
<evidence type="ECO:0000313" key="1">
    <source>
        <dbReference type="EMBL" id="JAR93493.1"/>
    </source>
</evidence>
<accession>A0A147BRU2</accession>
<dbReference type="EMBL" id="GEGO01001911">
    <property type="protein sequence ID" value="JAR93493.1"/>
    <property type="molecule type" value="Transcribed_RNA"/>
</dbReference>